<gene>
    <name evidence="1" type="ORF">FWILDA_LOCUS18243</name>
</gene>
<feature type="non-terminal residue" evidence="1">
    <location>
        <position position="1"/>
    </location>
</feature>
<dbReference type="EMBL" id="CAMKVN010017060">
    <property type="protein sequence ID" value="CAI2197774.1"/>
    <property type="molecule type" value="Genomic_DNA"/>
</dbReference>
<keyword evidence="2" id="KW-1185">Reference proteome</keyword>
<evidence type="ECO:0000313" key="1">
    <source>
        <dbReference type="EMBL" id="CAI2197774.1"/>
    </source>
</evidence>
<organism evidence="1 2">
    <name type="scientific">Funneliformis geosporum</name>
    <dbReference type="NCBI Taxonomy" id="1117311"/>
    <lineage>
        <taxon>Eukaryota</taxon>
        <taxon>Fungi</taxon>
        <taxon>Fungi incertae sedis</taxon>
        <taxon>Mucoromycota</taxon>
        <taxon>Glomeromycotina</taxon>
        <taxon>Glomeromycetes</taxon>
        <taxon>Glomerales</taxon>
        <taxon>Glomeraceae</taxon>
        <taxon>Funneliformis</taxon>
    </lineage>
</organism>
<comment type="caution">
    <text evidence="1">The sequence shown here is derived from an EMBL/GenBank/DDBJ whole genome shotgun (WGS) entry which is preliminary data.</text>
</comment>
<name>A0A9W4WZJ2_9GLOM</name>
<sequence>CCRNNAVSSVCCGRSLSPFHYESLLKDPKVLDELPAFDGLLQTRS</sequence>
<proteinExistence type="predicted"/>
<dbReference type="Proteomes" id="UP001153678">
    <property type="component" value="Unassembled WGS sequence"/>
</dbReference>
<accession>A0A9W4WZJ2</accession>
<dbReference type="AlphaFoldDB" id="A0A9W4WZJ2"/>
<evidence type="ECO:0000313" key="2">
    <source>
        <dbReference type="Proteomes" id="UP001153678"/>
    </source>
</evidence>
<protein>
    <submittedName>
        <fullName evidence="1">586_t:CDS:1</fullName>
    </submittedName>
</protein>
<reference evidence="1" key="1">
    <citation type="submission" date="2022-08" db="EMBL/GenBank/DDBJ databases">
        <authorList>
            <person name="Kallberg Y."/>
            <person name="Tangrot J."/>
            <person name="Rosling A."/>
        </authorList>
    </citation>
    <scope>NUCLEOTIDE SEQUENCE</scope>
    <source>
        <strain evidence="1">Wild A</strain>
    </source>
</reference>